<dbReference type="EMBL" id="LPVJ01000003">
    <property type="protein sequence ID" value="KUO97266.1"/>
    <property type="molecule type" value="Genomic_DNA"/>
</dbReference>
<evidence type="ECO:0000313" key="2">
    <source>
        <dbReference type="EMBL" id="KUO97266.1"/>
    </source>
</evidence>
<name>A0A117SYQ0_9BACL</name>
<evidence type="ECO:0000313" key="4">
    <source>
        <dbReference type="Proteomes" id="UP000053557"/>
    </source>
</evidence>
<gene>
    <name evidence="2" type="ORF">ATW55_11795</name>
    <name evidence="3" type="ORF">AYW79_09570</name>
</gene>
<feature type="signal peptide" evidence="1">
    <location>
        <begin position="1"/>
        <end position="24"/>
    </location>
</feature>
<dbReference type="OrthoDB" id="9862271at2"/>
<proteinExistence type="predicted"/>
<feature type="chain" id="PRO_5010445749" description="G5 domain-containing protein" evidence="1">
    <location>
        <begin position="25"/>
        <end position="202"/>
    </location>
</feature>
<reference evidence="3 5" key="2">
    <citation type="submission" date="2016-02" db="EMBL/GenBank/DDBJ databases">
        <title>Draft genome sequence of Acidibacillus ferrooxidans SLC66.</title>
        <authorList>
            <person name="Oliveira G."/>
            <person name="Nancucheo I."/>
            <person name="Dall'Agnol H."/>
            <person name="Johnson B."/>
            <person name="Oliveira R."/>
            <person name="Nunes G.L."/>
            <person name="Tzotzos G."/>
            <person name="Orellana S.C."/>
            <person name="Salim A.C."/>
            <person name="Araujo F.M."/>
        </authorList>
    </citation>
    <scope>NUCLEOTIDE SEQUENCE [LARGE SCALE GENOMIC DNA]</scope>
    <source>
        <strain evidence="3 5">SLC66</strain>
    </source>
</reference>
<sequence>MFRWKSAFVGVASLFFAPSPFAWAAMANSNPVTITGGYDRIVQTEKWEQIGTTQQAYTYQADVTTVQSKRVQTGTTTRMFQIGTKQQEIDSITRRYLIGTQRVQTGTTSICDGEWMYDVHLRRYECSGGMIQKPVYKTVPVYRTETIPLYQTVPVYRTQTIPIFTIESVPVTRVETFTGYRNVPEYGWVTVNTEQWVPVVIQ</sequence>
<evidence type="ECO:0000256" key="1">
    <source>
        <dbReference type="SAM" id="SignalP"/>
    </source>
</evidence>
<comment type="caution">
    <text evidence="2">The sequence shown here is derived from an EMBL/GenBank/DDBJ whole genome shotgun (WGS) entry which is preliminary data.</text>
</comment>
<protein>
    <recommendedName>
        <fullName evidence="6">G5 domain-containing protein</fullName>
    </recommendedName>
</protein>
<organism evidence="2 4">
    <name type="scientific">Ferroacidibacillus organovorans</name>
    <dbReference type="NCBI Taxonomy" id="1765683"/>
    <lineage>
        <taxon>Bacteria</taxon>
        <taxon>Bacillati</taxon>
        <taxon>Bacillota</taxon>
        <taxon>Bacilli</taxon>
        <taxon>Bacillales</taxon>
        <taxon>Alicyclobacillaceae</taxon>
        <taxon>Ferroacidibacillus</taxon>
    </lineage>
</organism>
<dbReference type="STRING" id="1765683.B2M26_03220"/>
<reference evidence="2 4" key="1">
    <citation type="submission" date="2015-12" db="EMBL/GenBank/DDBJ databases">
        <title>Draft genome sequence of Acidibacillus ferrooxidans ITV001, isolated from a chalcopyrite acid mine drainage site in Brazil.</title>
        <authorList>
            <person name="Dall'Agnol H."/>
            <person name="Nancucheo I."/>
            <person name="Johnson B."/>
            <person name="Oliveira R."/>
            <person name="Leite L."/>
            <person name="Pylro V."/>
            <person name="Nunes G.L."/>
            <person name="Tzotzos G."/>
            <person name="Fernandes G.R."/>
            <person name="Dutra J."/>
            <person name="Orellana S.C."/>
            <person name="Oliveira G."/>
        </authorList>
    </citation>
    <scope>NUCLEOTIDE SEQUENCE [LARGE SCALE GENOMIC DNA]</scope>
    <source>
        <strain evidence="2">ITV001</strain>
        <strain evidence="4">ITV01</strain>
    </source>
</reference>
<evidence type="ECO:0000313" key="5">
    <source>
        <dbReference type="Proteomes" id="UP000077421"/>
    </source>
</evidence>
<dbReference type="RefSeq" id="WP_067564936.1">
    <property type="nucleotide sequence ID" value="NZ_LPVJ01000003.1"/>
</dbReference>
<dbReference type="AlphaFoldDB" id="A0A117SYQ0"/>
<dbReference type="Proteomes" id="UP000053557">
    <property type="component" value="Unassembled WGS sequence"/>
</dbReference>
<evidence type="ECO:0000313" key="3">
    <source>
        <dbReference type="EMBL" id="OAG93600.1"/>
    </source>
</evidence>
<dbReference type="Proteomes" id="UP000077421">
    <property type="component" value="Unassembled WGS sequence"/>
</dbReference>
<keyword evidence="4" id="KW-1185">Reference proteome</keyword>
<accession>A0A117SYQ0</accession>
<evidence type="ECO:0008006" key="6">
    <source>
        <dbReference type="Google" id="ProtNLM"/>
    </source>
</evidence>
<dbReference type="EMBL" id="LSUQ01000028">
    <property type="protein sequence ID" value="OAG93600.1"/>
    <property type="molecule type" value="Genomic_DNA"/>
</dbReference>
<keyword evidence="1" id="KW-0732">Signal</keyword>